<keyword evidence="2" id="KW-0342">GTP-binding</keyword>
<dbReference type="InterPro" id="IPR000897">
    <property type="entry name" value="SRP54_GTPase_dom"/>
</dbReference>
<dbReference type="EMBL" id="FQUS01000020">
    <property type="protein sequence ID" value="SHG14241.1"/>
    <property type="molecule type" value="Genomic_DNA"/>
</dbReference>
<dbReference type="Gene3D" id="3.40.50.300">
    <property type="entry name" value="P-loop containing nucleotide triphosphate hydrolases"/>
    <property type="match status" value="1"/>
</dbReference>
<evidence type="ECO:0000256" key="1">
    <source>
        <dbReference type="ARBA" id="ARBA00022741"/>
    </source>
</evidence>
<feature type="compositionally biased region" description="Polar residues" evidence="3">
    <location>
        <begin position="155"/>
        <end position="167"/>
    </location>
</feature>
<reference evidence="5 6" key="1">
    <citation type="submission" date="2016-11" db="EMBL/GenBank/DDBJ databases">
        <authorList>
            <person name="Jaros S."/>
            <person name="Januszkiewicz K."/>
            <person name="Wedrychowicz H."/>
        </authorList>
    </citation>
    <scope>NUCLEOTIDE SEQUENCE [LARGE SCALE GENOMIC DNA]</scope>
    <source>
        <strain evidence="5 6">DSM 21986</strain>
    </source>
</reference>
<dbReference type="AlphaFoldDB" id="A0A1M5HE93"/>
<dbReference type="RefSeq" id="WP_073066836.1">
    <property type="nucleotide sequence ID" value="NZ_FQUS01000020.1"/>
</dbReference>
<dbReference type="OrthoDB" id="1523243at2"/>
<organism evidence="5 6">
    <name type="scientific">Fodinibius roseus</name>
    <dbReference type="NCBI Taxonomy" id="1194090"/>
    <lineage>
        <taxon>Bacteria</taxon>
        <taxon>Pseudomonadati</taxon>
        <taxon>Balneolota</taxon>
        <taxon>Balneolia</taxon>
        <taxon>Balneolales</taxon>
        <taxon>Balneolaceae</taxon>
        <taxon>Fodinibius</taxon>
    </lineage>
</organism>
<evidence type="ECO:0000256" key="2">
    <source>
        <dbReference type="ARBA" id="ARBA00023134"/>
    </source>
</evidence>
<gene>
    <name evidence="5" type="ORF">SAMN05443144_12015</name>
</gene>
<evidence type="ECO:0000256" key="3">
    <source>
        <dbReference type="SAM" id="MobiDB-lite"/>
    </source>
</evidence>
<feature type="domain" description="SRP54-type proteins GTP-binding" evidence="4">
    <location>
        <begin position="297"/>
        <end position="492"/>
    </location>
</feature>
<dbReference type="InterPro" id="IPR027417">
    <property type="entry name" value="P-loop_NTPase"/>
</dbReference>
<dbReference type="SMART" id="SM00962">
    <property type="entry name" value="SRP54"/>
    <property type="match status" value="1"/>
</dbReference>
<dbReference type="GO" id="GO:0005525">
    <property type="term" value="F:GTP binding"/>
    <property type="evidence" value="ECO:0007669"/>
    <property type="project" value="UniProtKB-KW"/>
</dbReference>
<feature type="region of interest" description="Disordered" evidence="3">
    <location>
        <begin position="32"/>
        <end position="83"/>
    </location>
</feature>
<dbReference type="SUPFAM" id="SSF52540">
    <property type="entry name" value="P-loop containing nucleoside triphosphate hydrolases"/>
    <property type="match status" value="1"/>
</dbReference>
<evidence type="ECO:0000259" key="4">
    <source>
        <dbReference type="SMART" id="SM00962"/>
    </source>
</evidence>
<feature type="region of interest" description="Disordered" evidence="3">
    <location>
        <begin position="118"/>
        <end position="213"/>
    </location>
</feature>
<proteinExistence type="predicted"/>
<dbReference type="GO" id="GO:0006614">
    <property type="term" value="P:SRP-dependent cotranslational protein targeting to membrane"/>
    <property type="evidence" value="ECO:0007669"/>
    <property type="project" value="InterPro"/>
</dbReference>
<evidence type="ECO:0000313" key="5">
    <source>
        <dbReference type="EMBL" id="SHG14241.1"/>
    </source>
</evidence>
<dbReference type="Proteomes" id="UP000184041">
    <property type="component" value="Unassembled WGS sequence"/>
</dbReference>
<sequence length="492" mass="54422">MILHKFLDKTIEAAKQSAMQMYGNDLSTLKGILQDTDDKNEEDRPGRDRENGEEGERLLSAAAKPGGGVTFERSEQGDQKKSAAVESKLTAIRAYAARQTASDINEINGWKEPAVGALPSEKSSRAKNPPDNPATKQVYSRKDLRGPGRAAGSAANDNTAVRNNRSTGSKKKEESGARDGQPFRNVAKTRPGLASNSRPKESSGPGAGEKESPLLRRLDRLESLMHLTLSSADLSHASHPAYHKLLHKGVPKRLISDWFHTLSNQGIHPGEQQKLFNSKLSNIICEVITKAKARSGGKLLFFMGRSGTGKTHLIMKLSQHPRLMADKKIAVASLEPPAGTNHPYYTILAPFCRDRDLPYYRLRAGTTADAMIKEWKQFDHILIDTPSVEKIEENSFKQLMEVKDQLKSAYSSETHYVVNTAVNGVAFHDPLAARTESDHLALTHIDKSDRWGQTVQLIAQTDYSLRFISSGETIPDDFDIFDPERFAENLLN</sequence>
<name>A0A1M5HE93_9BACT</name>
<dbReference type="Pfam" id="PF00448">
    <property type="entry name" value="SRP54"/>
    <property type="match status" value="1"/>
</dbReference>
<feature type="compositionally biased region" description="Basic and acidic residues" evidence="3">
    <location>
        <begin position="41"/>
        <end position="57"/>
    </location>
</feature>
<dbReference type="STRING" id="1194090.SAMN05443144_12015"/>
<feature type="compositionally biased region" description="Basic and acidic residues" evidence="3">
    <location>
        <begin position="72"/>
        <end position="83"/>
    </location>
</feature>
<protein>
    <submittedName>
        <fullName evidence="5">SRP54-type protein, GTPase domain</fullName>
    </submittedName>
</protein>
<accession>A0A1M5HE93</accession>
<evidence type="ECO:0000313" key="6">
    <source>
        <dbReference type="Proteomes" id="UP000184041"/>
    </source>
</evidence>
<keyword evidence="1" id="KW-0547">Nucleotide-binding</keyword>
<keyword evidence="6" id="KW-1185">Reference proteome</keyword>